<name>A0A1R1PLH2_ZANCU</name>
<reference evidence="3" key="1">
    <citation type="submission" date="2017-01" db="EMBL/GenBank/DDBJ databases">
        <authorList>
            <person name="Mah S.A."/>
            <person name="Swanson W.J."/>
            <person name="Moy G.W."/>
            <person name="Vacquier V.D."/>
        </authorList>
    </citation>
    <scope>NUCLEOTIDE SEQUENCE [LARGE SCALE GENOMIC DNA]</scope>
    <source>
        <strain evidence="3">COL-18-3</strain>
    </source>
</reference>
<dbReference type="Proteomes" id="UP000188320">
    <property type="component" value="Unassembled WGS sequence"/>
</dbReference>
<feature type="region of interest" description="Disordered" evidence="1">
    <location>
        <begin position="123"/>
        <end position="144"/>
    </location>
</feature>
<feature type="region of interest" description="Disordered" evidence="1">
    <location>
        <begin position="165"/>
        <end position="191"/>
    </location>
</feature>
<keyword evidence="4" id="KW-1185">Reference proteome</keyword>
<evidence type="ECO:0000256" key="1">
    <source>
        <dbReference type="SAM" id="MobiDB-lite"/>
    </source>
</evidence>
<proteinExistence type="predicted"/>
<accession>A0A1R1PLH2</accession>
<dbReference type="EMBL" id="LSSK01001752">
    <property type="protein sequence ID" value="OMH78862.1"/>
    <property type="molecule type" value="Genomic_DNA"/>
</dbReference>
<dbReference type="OrthoDB" id="551633at2759"/>
<comment type="caution">
    <text evidence="3">The sequence shown here is derived from an EMBL/GenBank/DDBJ whole genome shotgun (WGS) entry which is preliminary data.</text>
</comment>
<evidence type="ECO:0000313" key="4">
    <source>
        <dbReference type="Proteomes" id="UP000188320"/>
    </source>
</evidence>
<evidence type="ECO:0000313" key="2">
    <source>
        <dbReference type="EMBL" id="OMH78862.1"/>
    </source>
</evidence>
<sequence>MDNIGLLSRGQQVYTKKRKAKKDQIESIEFDPASRTKRKLAKKETKIQSAKLREKKEIQEFRKQVRVCIDIPISVYPEIDSENDEPKRKIRVLESENSKTTVTVIENLDLDNPLLYDDFSYQNENEDKKSGNTKTVEPSRKKSKLEKLITPQAFLKKQLREAKSSVGKFDSESHSGNTASASKTSKKSKKK</sequence>
<dbReference type="AlphaFoldDB" id="A0A1R1PLH2"/>
<protein>
    <submittedName>
        <fullName evidence="3">Uncharacterized protein</fullName>
    </submittedName>
</protein>
<evidence type="ECO:0000313" key="3">
    <source>
        <dbReference type="EMBL" id="OMH81821.1"/>
    </source>
</evidence>
<gene>
    <name evidence="3" type="ORF">AX774_g4709</name>
    <name evidence="2" type="ORF">AX774_g7742</name>
</gene>
<dbReference type="EMBL" id="LSSK01000810">
    <property type="protein sequence ID" value="OMH81821.1"/>
    <property type="molecule type" value="Genomic_DNA"/>
</dbReference>
<reference evidence="4" key="2">
    <citation type="submission" date="2017-01" db="EMBL/GenBank/DDBJ databases">
        <authorList>
            <person name="Wang Y."/>
            <person name="White M."/>
            <person name="Kvist S."/>
            <person name="Moncalvo J.-M."/>
        </authorList>
    </citation>
    <scope>NUCLEOTIDE SEQUENCE [LARGE SCALE GENOMIC DNA]</scope>
    <source>
        <strain evidence="4">COL-18-3</strain>
    </source>
</reference>
<organism evidence="3 4">
    <name type="scientific">Zancudomyces culisetae</name>
    <name type="common">Gut fungus</name>
    <name type="synonym">Smittium culisetae</name>
    <dbReference type="NCBI Taxonomy" id="1213189"/>
    <lineage>
        <taxon>Eukaryota</taxon>
        <taxon>Fungi</taxon>
        <taxon>Fungi incertae sedis</taxon>
        <taxon>Zoopagomycota</taxon>
        <taxon>Kickxellomycotina</taxon>
        <taxon>Harpellomycetes</taxon>
        <taxon>Harpellales</taxon>
        <taxon>Legeriomycetaceae</taxon>
        <taxon>Zancudomyces</taxon>
    </lineage>
</organism>